<dbReference type="Pfam" id="PF24827">
    <property type="entry name" value="AstE_AspA_cat"/>
    <property type="match status" value="1"/>
</dbReference>
<dbReference type="AlphaFoldDB" id="A0A0P7DTG5"/>
<keyword evidence="5" id="KW-0175">Coiled coil</keyword>
<gene>
    <name evidence="7" type="ORF">AOG27_17075</name>
</gene>
<evidence type="ECO:0000256" key="2">
    <source>
        <dbReference type="ARBA" id="ARBA00022723"/>
    </source>
</evidence>
<protein>
    <submittedName>
        <fullName evidence="7">Deacylase</fullName>
    </submittedName>
</protein>
<dbReference type="PATRIC" id="fig|570156.3.peg.1340"/>
<keyword evidence="3" id="KW-0378">Hydrolase</keyword>
<dbReference type="GO" id="GO:0016811">
    <property type="term" value="F:hydrolase activity, acting on carbon-nitrogen (but not peptide) bonds, in linear amides"/>
    <property type="evidence" value="ECO:0007669"/>
    <property type="project" value="InterPro"/>
</dbReference>
<keyword evidence="4" id="KW-0862">Zinc</keyword>
<evidence type="ECO:0000256" key="5">
    <source>
        <dbReference type="SAM" id="Coils"/>
    </source>
</evidence>
<dbReference type="GO" id="GO:0016788">
    <property type="term" value="F:hydrolase activity, acting on ester bonds"/>
    <property type="evidence" value="ECO:0007669"/>
    <property type="project" value="InterPro"/>
</dbReference>
<comment type="cofactor">
    <cofactor evidence="1">
        <name>Zn(2+)</name>
        <dbReference type="ChEBI" id="CHEBI:29105"/>
    </cofactor>
</comment>
<name>A0A0P7DTG5_9GAMM</name>
<dbReference type="InterPro" id="IPR043795">
    <property type="entry name" value="N-alpha-Ac-DABA-like"/>
</dbReference>
<keyword evidence="2" id="KW-0479">Metal-binding</keyword>
<feature type="domain" description="Succinylglutamate desuccinylase/Aspartoacylase catalytic" evidence="6">
    <location>
        <begin position="51"/>
        <end position="230"/>
    </location>
</feature>
<reference evidence="7 8" key="1">
    <citation type="submission" date="2015-09" db="EMBL/GenBank/DDBJ databases">
        <title>Draft Genome Sequence of Pseudoalteromonas lipolytica UCD-48B.</title>
        <authorList>
            <person name="Krusor M."/>
            <person name="Coil D.A."/>
            <person name="Lang J.M."/>
            <person name="Eisen J.A."/>
            <person name="Alexiev A."/>
        </authorList>
    </citation>
    <scope>NUCLEOTIDE SEQUENCE [LARGE SCALE GENOMIC DNA]</scope>
    <source>
        <strain evidence="7 8">UCD-48B</strain>
    </source>
</reference>
<dbReference type="InterPro" id="IPR055438">
    <property type="entry name" value="AstE_AspA_cat"/>
</dbReference>
<dbReference type="STRING" id="570156.AOG27_17075"/>
<dbReference type="CDD" id="cd06251">
    <property type="entry name" value="M14_ASTE_ASPA-like"/>
    <property type="match status" value="1"/>
</dbReference>
<dbReference type="SUPFAM" id="SSF53187">
    <property type="entry name" value="Zn-dependent exopeptidases"/>
    <property type="match status" value="1"/>
</dbReference>
<evidence type="ECO:0000256" key="3">
    <source>
        <dbReference type="ARBA" id="ARBA00022801"/>
    </source>
</evidence>
<proteinExistence type="predicted"/>
<dbReference type="PANTHER" id="PTHR37326:SF2">
    <property type="entry name" value="SUCCINYLGLUTAMATE DESUCCINYLASE_ASPARTOACYLASE FAMILY PROTEIN"/>
    <property type="match status" value="1"/>
</dbReference>
<dbReference type="InterPro" id="IPR053138">
    <property type="entry name" value="N-alpha-Ac-DABA_deacetylase"/>
</dbReference>
<sequence length="357" mass="38726">MAKVKKNTPFSILGDTVGVGERKTFAIEAAKLYTHSPLNIPIEVVNGVQQGPVLMVCAAIHGDELNGVEVVRQLLAKIDPEQLRGTIIAVPIVNVFGFIHKSRYLPDRRDMNRSFPGSTRGSLAGRMANAFFTQVAMHCTHIIDLHTGAIHRTNLPQIRANLSDPATAAMAKAFGTPAVIDASLRNGSLRSEAANLGIPVITYEAGEALRFDPIAIAAGVQGVDYVMRHLKMVRGKRAKKLPEPIIASSTSWVRAEVDGIVRAQVSLGERVMKGQVLAYISSPLGDAELELLAPRSGIVIGQQTMPLVNEGDAVFHLAYFAHANSLVEQQLENFIDEISDIEDELKTAELNNQYPIL</sequence>
<dbReference type="PANTHER" id="PTHR37326">
    <property type="entry name" value="BLL3975 PROTEIN"/>
    <property type="match status" value="1"/>
</dbReference>
<dbReference type="EMBL" id="LJTC01000012">
    <property type="protein sequence ID" value="KPM82391.1"/>
    <property type="molecule type" value="Genomic_DNA"/>
</dbReference>
<comment type="caution">
    <text evidence="7">The sequence shown here is derived from an EMBL/GenBank/DDBJ whole genome shotgun (WGS) entry which is preliminary data.</text>
</comment>
<evidence type="ECO:0000256" key="1">
    <source>
        <dbReference type="ARBA" id="ARBA00001947"/>
    </source>
</evidence>
<dbReference type="PIRSF" id="PIRSF039012">
    <property type="entry name" value="ASP"/>
    <property type="match status" value="1"/>
</dbReference>
<organism evidence="7 8">
    <name type="scientific">Pseudoalteromonas lipolytica</name>
    <dbReference type="NCBI Taxonomy" id="570156"/>
    <lineage>
        <taxon>Bacteria</taxon>
        <taxon>Pseudomonadati</taxon>
        <taxon>Pseudomonadota</taxon>
        <taxon>Gammaproteobacteria</taxon>
        <taxon>Alteromonadales</taxon>
        <taxon>Pseudoalteromonadaceae</taxon>
        <taxon>Pseudoalteromonas</taxon>
    </lineage>
</organism>
<evidence type="ECO:0000313" key="7">
    <source>
        <dbReference type="EMBL" id="KPM82391.1"/>
    </source>
</evidence>
<evidence type="ECO:0000313" key="8">
    <source>
        <dbReference type="Proteomes" id="UP000050378"/>
    </source>
</evidence>
<dbReference type="GO" id="GO:0046872">
    <property type="term" value="F:metal ion binding"/>
    <property type="evidence" value="ECO:0007669"/>
    <property type="project" value="UniProtKB-KW"/>
</dbReference>
<dbReference type="RefSeq" id="WP_054554210.1">
    <property type="nucleotide sequence ID" value="NZ_LJTC01000012.1"/>
</dbReference>
<evidence type="ECO:0000256" key="4">
    <source>
        <dbReference type="ARBA" id="ARBA00022833"/>
    </source>
</evidence>
<dbReference type="Proteomes" id="UP000050378">
    <property type="component" value="Unassembled WGS sequence"/>
</dbReference>
<dbReference type="Gene3D" id="3.40.630.10">
    <property type="entry name" value="Zn peptidases"/>
    <property type="match status" value="1"/>
</dbReference>
<dbReference type="OrthoDB" id="9782876at2"/>
<feature type="coiled-coil region" evidence="5">
    <location>
        <begin position="324"/>
        <end position="351"/>
    </location>
</feature>
<evidence type="ECO:0000259" key="6">
    <source>
        <dbReference type="Pfam" id="PF24827"/>
    </source>
</evidence>
<accession>A0A0P7DTG5</accession>